<keyword evidence="3" id="KW-0378">Hydrolase</keyword>
<evidence type="ECO:0000259" key="2">
    <source>
        <dbReference type="Pfam" id="PF02517"/>
    </source>
</evidence>
<evidence type="ECO:0000313" key="4">
    <source>
        <dbReference type="Proteomes" id="UP000596739"/>
    </source>
</evidence>
<keyword evidence="1" id="KW-0472">Membrane</keyword>
<dbReference type="InterPro" id="IPR003675">
    <property type="entry name" value="Rce1/LyrA-like_dom"/>
</dbReference>
<keyword evidence="1" id="KW-1133">Transmembrane helix</keyword>
<proteinExistence type="predicted"/>
<feature type="domain" description="CAAX prenyl protease 2/Lysostaphin resistance protein A-like" evidence="2">
    <location>
        <begin position="130"/>
        <end position="221"/>
    </location>
</feature>
<dbReference type="GO" id="GO:0008237">
    <property type="term" value="F:metallopeptidase activity"/>
    <property type="evidence" value="ECO:0007669"/>
    <property type="project" value="UniProtKB-KW"/>
</dbReference>
<feature type="transmembrane region" description="Helical" evidence="1">
    <location>
        <begin position="126"/>
        <end position="148"/>
    </location>
</feature>
<sequence length="281" mass="31623">MKKIKVNQNLSIVIKSLVLTIIAIVALELVLSLMRSLGLNILNDSLLGNVLLEATIFIVQLIILRKYSKGVVFSSIGLGADRAIGRSVFKGVLIGFIGTLLIYSLIFLLKIAFFEGTSFKYYDSKIVLFFVISMCIRALFAAVCEEVFFRGVLLNYLGRYKGKMFGLLASSLIFMIFHCTRYNSLYQLSSVLLGGIALGYLYMKTKSLYMSIGLHFATDFFMNLVGPKSQPSVFTFEISSKFDLDYLTQSLFILVSVAYLLLLFILFYFLKTKSMPKTLQN</sequence>
<dbReference type="Pfam" id="PF02517">
    <property type="entry name" value="Rce1-like"/>
    <property type="match status" value="1"/>
</dbReference>
<feature type="transmembrane region" description="Helical" evidence="1">
    <location>
        <begin position="92"/>
        <end position="114"/>
    </location>
</feature>
<feature type="transmembrane region" description="Helical" evidence="1">
    <location>
        <begin position="12"/>
        <end position="34"/>
    </location>
</feature>
<feature type="transmembrane region" description="Helical" evidence="1">
    <location>
        <begin position="46"/>
        <end position="64"/>
    </location>
</feature>
<evidence type="ECO:0000256" key="1">
    <source>
        <dbReference type="SAM" id="Phobius"/>
    </source>
</evidence>
<comment type="caution">
    <text evidence="3">The sequence shown here is derived from an EMBL/GenBank/DDBJ whole genome shotgun (WGS) entry which is preliminary data.</text>
</comment>
<evidence type="ECO:0000313" key="3">
    <source>
        <dbReference type="EMBL" id="MBK1812130.1"/>
    </source>
</evidence>
<protein>
    <submittedName>
        <fullName evidence="3">CPBP family intramembrane metalloprotease</fullName>
    </submittedName>
</protein>
<feature type="transmembrane region" description="Helical" evidence="1">
    <location>
        <begin position="246"/>
        <end position="270"/>
    </location>
</feature>
<organism evidence="3 4">
    <name type="scientific">Clostridium yunnanense</name>
    <dbReference type="NCBI Taxonomy" id="2800325"/>
    <lineage>
        <taxon>Bacteria</taxon>
        <taxon>Bacillati</taxon>
        <taxon>Bacillota</taxon>
        <taxon>Clostridia</taxon>
        <taxon>Eubacteriales</taxon>
        <taxon>Clostridiaceae</taxon>
        <taxon>Clostridium</taxon>
    </lineage>
</organism>
<keyword evidence="4" id="KW-1185">Reference proteome</keyword>
<keyword evidence="3" id="KW-0482">Metalloprotease</keyword>
<dbReference type="PANTHER" id="PTHR39430">
    <property type="entry name" value="MEMBRANE-ASSOCIATED PROTEASE-RELATED"/>
    <property type="match status" value="1"/>
</dbReference>
<name>A0ABS1ERU7_9CLOT</name>
<keyword evidence="3" id="KW-0645">Protease</keyword>
<dbReference type="EMBL" id="JAENHN010000045">
    <property type="protein sequence ID" value="MBK1812130.1"/>
    <property type="molecule type" value="Genomic_DNA"/>
</dbReference>
<feature type="transmembrane region" description="Helical" evidence="1">
    <location>
        <begin position="160"/>
        <end position="178"/>
    </location>
</feature>
<dbReference type="PANTHER" id="PTHR39430:SF1">
    <property type="entry name" value="PROTEASE"/>
    <property type="match status" value="1"/>
</dbReference>
<dbReference type="RefSeq" id="WP_200271023.1">
    <property type="nucleotide sequence ID" value="NZ_JAENHN010000045.1"/>
</dbReference>
<dbReference type="Proteomes" id="UP000596739">
    <property type="component" value="Unassembled WGS sequence"/>
</dbReference>
<keyword evidence="1" id="KW-0812">Transmembrane</keyword>
<reference evidence="4" key="1">
    <citation type="submission" date="2021-01" db="EMBL/GenBank/DDBJ databases">
        <title>Genome public.</title>
        <authorList>
            <person name="Liu C."/>
            <person name="Sun Q."/>
        </authorList>
    </citation>
    <scope>NUCLEOTIDE SEQUENCE [LARGE SCALE GENOMIC DNA]</scope>
    <source>
        <strain evidence="4">YIM B02505</strain>
    </source>
</reference>
<gene>
    <name evidence="3" type="ORF">JHL18_16020</name>
</gene>
<accession>A0ABS1ERU7</accession>